<dbReference type="Pfam" id="PF07690">
    <property type="entry name" value="MFS_1"/>
    <property type="match status" value="1"/>
</dbReference>
<accession>A0A3S9P5H4</accession>
<feature type="transmembrane region" description="Helical" evidence="6">
    <location>
        <begin position="340"/>
        <end position="358"/>
    </location>
</feature>
<feature type="transmembrane region" description="Helical" evidence="6">
    <location>
        <begin position="260"/>
        <end position="281"/>
    </location>
</feature>
<evidence type="ECO:0000256" key="2">
    <source>
        <dbReference type="ARBA" id="ARBA00022448"/>
    </source>
</evidence>
<comment type="subcellular location">
    <subcellularLocation>
        <location evidence="1">Membrane</location>
        <topology evidence="1">Multi-pass membrane protein</topology>
    </subcellularLocation>
</comment>
<evidence type="ECO:0000256" key="5">
    <source>
        <dbReference type="ARBA" id="ARBA00023136"/>
    </source>
</evidence>
<feature type="transmembrane region" description="Helical" evidence="6">
    <location>
        <begin position="309"/>
        <end position="328"/>
    </location>
</feature>
<sequence length="460" mass="49811">MANKVAKPDLSFWQIWNLSFGFLGVQFGFALQNGNVSRILQALGADVHDLGYFWLAAPIAGIIIQPIIGGASDSTWTKLGRRVPFILGGAIAATLAMFLMPNSEFFVALMPPMLFGATMLLIMDASFNITFQPFRALVGDMVNDKQRDVGYSVQSFLINTGAVVGSALPFILTMVGVNNEPSEGQKVADSVVWSFYIGGATLMITVLWTVLRTKEYPPEEYAEYNNIDLEAQKAEKEQLTKEGGNAITNFIKTLVSSPKVMFQLAAVQLCSWVAFYFMWVYSTPAIAQHIWHTAPQDVTSAAYNEAGNWVGLMFAMYSFAAAIFSLLMPTLIKATNRKTVYASALILGGLGLLSIGMIQDKYLLFASMAGVGIAWAAILAMPFSILSENLPAEKMGIYMGIFNVTIAGPQIFAGLFGGTIASNFFDGNAVGLLTMAGVILIIGAFCVGIISDNKDKEIEQ</sequence>
<keyword evidence="4 6" id="KW-1133">Transmembrane helix</keyword>
<feature type="transmembrane region" description="Helical" evidence="6">
    <location>
        <begin position="191"/>
        <end position="211"/>
    </location>
</feature>
<feature type="transmembrane region" description="Helical" evidence="6">
    <location>
        <begin position="429"/>
        <end position="450"/>
    </location>
</feature>
<dbReference type="AlphaFoldDB" id="A0A3S9P5H4"/>
<dbReference type="OrthoDB" id="7584869at2"/>
<reference evidence="8 9" key="1">
    <citation type="submission" date="2018-12" db="EMBL/GenBank/DDBJ databases">
        <title>Flammeovirga pectinis sp. nov., isolated from the gut of the Korean scallop, Patinopecten yessoensis.</title>
        <authorList>
            <person name="Bae J.-W."/>
            <person name="Jeong Y.-S."/>
            <person name="Kang W."/>
        </authorList>
    </citation>
    <scope>NUCLEOTIDE SEQUENCE [LARGE SCALE GENOMIC DNA]</scope>
    <source>
        <strain evidence="8 9">L12M1</strain>
    </source>
</reference>
<dbReference type="PANTHER" id="PTHR19432">
    <property type="entry name" value="SUGAR TRANSPORTER"/>
    <property type="match status" value="1"/>
</dbReference>
<dbReference type="RefSeq" id="WP_126616049.1">
    <property type="nucleotide sequence ID" value="NZ_CP034562.1"/>
</dbReference>
<feature type="transmembrane region" description="Helical" evidence="6">
    <location>
        <begin position="364"/>
        <end position="385"/>
    </location>
</feature>
<feature type="transmembrane region" description="Helical" evidence="6">
    <location>
        <begin position="12"/>
        <end position="31"/>
    </location>
</feature>
<evidence type="ECO:0000313" key="9">
    <source>
        <dbReference type="Proteomes" id="UP000267268"/>
    </source>
</evidence>
<dbReference type="InterPro" id="IPR036259">
    <property type="entry name" value="MFS_trans_sf"/>
</dbReference>
<keyword evidence="3 6" id="KW-0812">Transmembrane</keyword>
<protein>
    <submittedName>
        <fullName evidence="8">MFS transporter</fullName>
    </submittedName>
</protein>
<evidence type="ECO:0000256" key="6">
    <source>
        <dbReference type="SAM" id="Phobius"/>
    </source>
</evidence>
<evidence type="ECO:0000256" key="3">
    <source>
        <dbReference type="ARBA" id="ARBA00022692"/>
    </source>
</evidence>
<feature type="transmembrane region" description="Helical" evidence="6">
    <location>
        <begin position="106"/>
        <end position="129"/>
    </location>
</feature>
<dbReference type="InterPro" id="IPR011701">
    <property type="entry name" value="MFS"/>
</dbReference>
<proteinExistence type="predicted"/>
<name>A0A3S9P5H4_9BACT</name>
<dbReference type="EMBL" id="CP034562">
    <property type="protein sequence ID" value="AZQ63465.1"/>
    <property type="molecule type" value="Genomic_DNA"/>
</dbReference>
<evidence type="ECO:0000259" key="7">
    <source>
        <dbReference type="PROSITE" id="PS50850"/>
    </source>
</evidence>
<feature type="transmembrane region" description="Helical" evidence="6">
    <location>
        <begin position="149"/>
        <end position="171"/>
    </location>
</feature>
<keyword evidence="5 6" id="KW-0472">Membrane</keyword>
<keyword evidence="2" id="KW-0813">Transport</keyword>
<dbReference type="SUPFAM" id="SSF103473">
    <property type="entry name" value="MFS general substrate transporter"/>
    <property type="match status" value="1"/>
</dbReference>
<feature type="transmembrane region" description="Helical" evidence="6">
    <location>
        <begin position="397"/>
        <end position="417"/>
    </location>
</feature>
<dbReference type="Gene3D" id="1.20.1250.20">
    <property type="entry name" value="MFS general substrate transporter like domains"/>
    <property type="match status" value="1"/>
</dbReference>
<dbReference type="Proteomes" id="UP000267268">
    <property type="component" value="Chromosome 1"/>
</dbReference>
<dbReference type="KEGG" id="fll:EI427_14860"/>
<dbReference type="GO" id="GO:0016020">
    <property type="term" value="C:membrane"/>
    <property type="evidence" value="ECO:0007669"/>
    <property type="project" value="UniProtKB-SubCell"/>
</dbReference>
<feature type="transmembrane region" description="Helical" evidence="6">
    <location>
        <begin position="51"/>
        <end position="71"/>
    </location>
</feature>
<organism evidence="8 9">
    <name type="scientific">Flammeovirga pectinis</name>
    <dbReference type="NCBI Taxonomy" id="2494373"/>
    <lineage>
        <taxon>Bacteria</taxon>
        <taxon>Pseudomonadati</taxon>
        <taxon>Bacteroidota</taxon>
        <taxon>Cytophagia</taxon>
        <taxon>Cytophagales</taxon>
        <taxon>Flammeovirgaceae</taxon>
        <taxon>Flammeovirga</taxon>
    </lineage>
</organism>
<dbReference type="PROSITE" id="PS50850">
    <property type="entry name" value="MFS"/>
    <property type="match status" value="1"/>
</dbReference>
<dbReference type="PANTHER" id="PTHR19432:SF35">
    <property type="entry name" value="SOLUTE CARRIER FAMILY 45 MEMBER 3 ISOFORM X1"/>
    <property type="match status" value="1"/>
</dbReference>
<dbReference type="Pfam" id="PF13347">
    <property type="entry name" value="MFS_2"/>
    <property type="match status" value="1"/>
</dbReference>
<dbReference type="GO" id="GO:0022857">
    <property type="term" value="F:transmembrane transporter activity"/>
    <property type="evidence" value="ECO:0007669"/>
    <property type="project" value="InterPro"/>
</dbReference>
<keyword evidence="9" id="KW-1185">Reference proteome</keyword>
<evidence type="ECO:0000256" key="1">
    <source>
        <dbReference type="ARBA" id="ARBA00004141"/>
    </source>
</evidence>
<feature type="domain" description="Major facilitator superfamily (MFS) profile" evidence="7">
    <location>
        <begin position="260"/>
        <end position="460"/>
    </location>
</feature>
<dbReference type="InterPro" id="IPR020846">
    <property type="entry name" value="MFS_dom"/>
</dbReference>
<gene>
    <name evidence="8" type="ORF">EI427_14860</name>
</gene>
<evidence type="ECO:0000256" key="4">
    <source>
        <dbReference type="ARBA" id="ARBA00022989"/>
    </source>
</evidence>
<evidence type="ECO:0000313" key="8">
    <source>
        <dbReference type="EMBL" id="AZQ63465.1"/>
    </source>
</evidence>
<feature type="transmembrane region" description="Helical" evidence="6">
    <location>
        <begin position="83"/>
        <end position="100"/>
    </location>
</feature>